<dbReference type="InterPro" id="IPR015943">
    <property type="entry name" value="WD40/YVTN_repeat-like_dom_sf"/>
</dbReference>
<keyword evidence="2 4" id="KW-0853">WD repeat</keyword>
<feature type="repeat" description="WD" evidence="4">
    <location>
        <begin position="153"/>
        <end position="186"/>
    </location>
</feature>
<evidence type="ECO:0000313" key="7">
    <source>
        <dbReference type="EMBL" id="GHJ90405.1"/>
    </source>
</evidence>
<evidence type="ECO:0000256" key="2">
    <source>
        <dbReference type="ARBA" id="ARBA00022574"/>
    </source>
</evidence>
<keyword evidence="5" id="KW-0539">Nucleus</keyword>
<dbReference type="GO" id="GO:0005656">
    <property type="term" value="C:nuclear pre-replicative complex"/>
    <property type="evidence" value="ECO:0007669"/>
    <property type="project" value="TreeGrafter"/>
</dbReference>
<comment type="subcellular location">
    <subcellularLocation>
        <location evidence="5">Nucleus</location>
    </subcellularLocation>
</comment>
<comment type="similarity">
    <text evidence="1 5">Belongs to the WD repeat IPI3/WDR18 family.</text>
</comment>
<dbReference type="GO" id="GO:0006364">
    <property type="term" value="P:rRNA processing"/>
    <property type="evidence" value="ECO:0007669"/>
    <property type="project" value="UniProtKB-UniRule"/>
</dbReference>
<evidence type="ECO:0000256" key="4">
    <source>
        <dbReference type="PROSITE-ProRule" id="PRU00221"/>
    </source>
</evidence>
<dbReference type="PROSITE" id="PS50082">
    <property type="entry name" value="WD_REPEATS_2"/>
    <property type="match status" value="1"/>
</dbReference>
<feature type="region of interest" description="Disordered" evidence="6">
    <location>
        <begin position="15"/>
        <end position="53"/>
    </location>
</feature>
<evidence type="ECO:0000256" key="6">
    <source>
        <dbReference type="SAM" id="MobiDB-lite"/>
    </source>
</evidence>
<dbReference type="GO" id="GO:0006261">
    <property type="term" value="P:DNA-templated DNA replication"/>
    <property type="evidence" value="ECO:0007669"/>
    <property type="project" value="TreeGrafter"/>
</dbReference>
<dbReference type="GO" id="GO:0120330">
    <property type="term" value="C:rixosome complex"/>
    <property type="evidence" value="ECO:0007669"/>
    <property type="project" value="UniProtKB-UniRule"/>
</dbReference>
<dbReference type="SMART" id="SM00320">
    <property type="entry name" value="WD40"/>
    <property type="match status" value="4"/>
</dbReference>
<keyword evidence="5" id="KW-0698">rRNA processing</keyword>
<dbReference type="Gene3D" id="2.130.10.10">
    <property type="entry name" value="YVTN repeat-like/Quinoprotein amine dehydrogenase"/>
    <property type="match status" value="2"/>
</dbReference>
<evidence type="ECO:0000256" key="5">
    <source>
        <dbReference type="RuleBase" id="RU369067"/>
    </source>
</evidence>
<comment type="function">
    <text evidence="5">Component of the RIX1 complex required for processing of ITS2 sequences from 35S pre-rRNA.</text>
</comment>
<evidence type="ECO:0000256" key="1">
    <source>
        <dbReference type="ARBA" id="ARBA00010143"/>
    </source>
</evidence>
<dbReference type="PANTHER" id="PTHR18763:SF0">
    <property type="entry name" value="WD REPEAT-CONTAINING PROTEIN 18"/>
    <property type="match status" value="1"/>
</dbReference>
<dbReference type="InterPro" id="IPR001680">
    <property type="entry name" value="WD40_rpt"/>
</dbReference>
<dbReference type="PROSITE" id="PS50294">
    <property type="entry name" value="WD_REPEATS_REGION"/>
    <property type="match status" value="1"/>
</dbReference>
<keyword evidence="3" id="KW-0677">Repeat</keyword>
<gene>
    <name evidence="7" type="ORF">NliqN6_6807</name>
</gene>
<reference evidence="7" key="1">
    <citation type="submission" date="2020-07" db="EMBL/GenBank/DDBJ databases">
        <title>Draft Genome Sequence of a Deep-Sea Yeast, Naganishia (Cryptococcus) liquefaciens strain N6.</title>
        <authorList>
            <person name="Han Y.W."/>
            <person name="Kajitani R."/>
            <person name="Morimoto H."/>
            <person name="Parhat M."/>
            <person name="Tsubouchi H."/>
            <person name="Bakenova O."/>
            <person name="Ogata M."/>
            <person name="Argunhan B."/>
            <person name="Aoki R."/>
            <person name="Kajiwara S."/>
            <person name="Itoh T."/>
            <person name="Iwasaki H."/>
        </authorList>
    </citation>
    <scope>NUCLEOTIDE SEQUENCE</scope>
    <source>
        <strain evidence="7">N6</strain>
    </source>
</reference>
<comment type="caution">
    <text evidence="7">The sequence shown here is derived from an EMBL/GenBank/DDBJ whole genome shotgun (WGS) entry which is preliminary data.</text>
</comment>
<dbReference type="Pfam" id="PF00400">
    <property type="entry name" value="WD40"/>
    <property type="match status" value="1"/>
</dbReference>
<dbReference type="InterPro" id="IPR045227">
    <property type="entry name" value="WDR18/Ipi3/RID3"/>
</dbReference>
<dbReference type="Proteomes" id="UP000620104">
    <property type="component" value="Unassembled WGS sequence"/>
</dbReference>
<dbReference type="OrthoDB" id="756370at2759"/>
<feature type="compositionally biased region" description="Polar residues" evidence="6">
    <location>
        <begin position="39"/>
        <end position="53"/>
    </location>
</feature>
<evidence type="ECO:0000256" key="3">
    <source>
        <dbReference type="ARBA" id="ARBA00022737"/>
    </source>
</evidence>
<evidence type="ECO:0000313" key="8">
    <source>
        <dbReference type="Proteomes" id="UP000620104"/>
    </source>
</evidence>
<protein>
    <recommendedName>
        <fullName evidence="5">Pre-rRNA-processing protein IPI3</fullName>
    </recommendedName>
</protein>
<dbReference type="SUPFAM" id="SSF50978">
    <property type="entry name" value="WD40 repeat-like"/>
    <property type="match status" value="1"/>
</dbReference>
<accession>A0A8H3U0Q1</accession>
<dbReference type="EMBL" id="BLZA01000058">
    <property type="protein sequence ID" value="GHJ90405.1"/>
    <property type="molecule type" value="Genomic_DNA"/>
</dbReference>
<keyword evidence="8" id="KW-1185">Reference proteome</keyword>
<sequence length="569" mass="60078">MAALQELILSTSSSIPHTQKTASKRPTFAPSAASSSSANTQTHGGAGPSSITLHDLNTSAHVHSFKPSNSGLNSVGVIQSRSGEGGGLLISQEGKALLSFWAWQKDQLQTRIHLPEKLSCFNISPDGVWAAGGSPSGHIYLWEIASGSLLASFDAHYRAITALAFTPCSTLLLTASEDSSTSTWSVARLVDLSADMTSTIPEPYCTFSDHTLAVRVLHVGTGRGVDCRVFTGALDGCIKVWALSPPKLLSSFSLPQGQIPTSIAVDPLERSFHVGTDAGEIHHVRLFRRKQELGKRTEETDDVLQSGNVAADLRELGDMLVAVGGDGEGGADVRIGGEGQDSKSGKGRISLNSPITALVLSKSQSHLVSGTASGHIYIHALPSHQHLRTITSHVGVPVTHLSTLIRPPDLVGSVSLRDAANAATSSHGVVAPGAWPVKEIKQFERMKVIKRDARHTGDLGILLRPHVDFSEIDDLDTLEQPTADYVYAGMPNSSSGGGGGGGAASVPAAAEQVIALEAELASVKAQLQRAHEINQEMWTGMVDKAFERVTGKGVKELEKAFEGDVSMDQ</sequence>
<comment type="subunit">
    <text evidence="5">Component of the RIX1 complex, composed of IPI1, RIX1/IPI2 and IPI3 in a 1:2:2 stoichiometry. The complex interacts (via RIX1) with MDN1 (via its hexameric AAA ATPase ring) and the pre-60S ribosome particles.</text>
</comment>
<dbReference type="PANTHER" id="PTHR18763">
    <property type="entry name" value="WD-REPEAT PROTEIN 18"/>
    <property type="match status" value="1"/>
</dbReference>
<name>A0A8H3U0Q1_9TREE</name>
<proteinExistence type="inferred from homology"/>
<dbReference type="AlphaFoldDB" id="A0A8H3U0Q1"/>
<dbReference type="InterPro" id="IPR036322">
    <property type="entry name" value="WD40_repeat_dom_sf"/>
</dbReference>
<organism evidence="7 8">
    <name type="scientific">Naganishia liquefaciens</name>
    <dbReference type="NCBI Taxonomy" id="104408"/>
    <lineage>
        <taxon>Eukaryota</taxon>
        <taxon>Fungi</taxon>
        <taxon>Dikarya</taxon>
        <taxon>Basidiomycota</taxon>
        <taxon>Agaricomycotina</taxon>
        <taxon>Tremellomycetes</taxon>
        <taxon>Filobasidiales</taxon>
        <taxon>Filobasidiaceae</taxon>
        <taxon>Naganishia</taxon>
    </lineage>
</organism>